<dbReference type="AlphaFoldDB" id="A0AAN8XDG5"/>
<sequence length="90" mass="9908">MKPLEEKYTEHSRTVTEAAKCKAKIALKKSAIAVKAYYKDKLNLLPDKGGIVNVRVIYAGSWLKRGHTSLLAVGAVIEAETGLVMDYETI</sequence>
<name>A0AAN8XDG5_HALRR</name>
<protein>
    <submittedName>
        <fullName evidence="1">Uncharacterized protein</fullName>
    </submittedName>
</protein>
<proteinExistence type="predicted"/>
<gene>
    <name evidence="1" type="ORF">SK128_020835</name>
</gene>
<feature type="non-terminal residue" evidence="1">
    <location>
        <position position="90"/>
    </location>
</feature>
<comment type="caution">
    <text evidence="1">The sequence shown here is derived from an EMBL/GenBank/DDBJ whole genome shotgun (WGS) entry which is preliminary data.</text>
</comment>
<organism evidence="1 2">
    <name type="scientific">Halocaridina rubra</name>
    <name type="common">Hawaiian red shrimp</name>
    <dbReference type="NCBI Taxonomy" id="373956"/>
    <lineage>
        <taxon>Eukaryota</taxon>
        <taxon>Metazoa</taxon>
        <taxon>Ecdysozoa</taxon>
        <taxon>Arthropoda</taxon>
        <taxon>Crustacea</taxon>
        <taxon>Multicrustacea</taxon>
        <taxon>Malacostraca</taxon>
        <taxon>Eumalacostraca</taxon>
        <taxon>Eucarida</taxon>
        <taxon>Decapoda</taxon>
        <taxon>Pleocyemata</taxon>
        <taxon>Caridea</taxon>
        <taxon>Atyoidea</taxon>
        <taxon>Atyidae</taxon>
        <taxon>Halocaridina</taxon>
    </lineage>
</organism>
<dbReference type="EMBL" id="JAXCGZ010005282">
    <property type="protein sequence ID" value="KAK7081332.1"/>
    <property type="molecule type" value="Genomic_DNA"/>
</dbReference>
<accession>A0AAN8XDG5</accession>
<dbReference type="Proteomes" id="UP001381693">
    <property type="component" value="Unassembled WGS sequence"/>
</dbReference>
<reference evidence="1 2" key="1">
    <citation type="submission" date="2023-11" db="EMBL/GenBank/DDBJ databases">
        <title>Halocaridina rubra genome assembly.</title>
        <authorList>
            <person name="Smith C."/>
        </authorList>
    </citation>
    <scope>NUCLEOTIDE SEQUENCE [LARGE SCALE GENOMIC DNA]</scope>
    <source>
        <strain evidence="1">EP-1</strain>
        <tissue evidence="1">Whole</tissue>
    </source>
</reference>
<evidence type="ECO:0000313" key="2">
    <source>
        <dbReference type="Proteomes" id="UP001381693"/>
    </source>
</evidence>
<keyword evidence="2" id="KW-1185">Reference proteome</keyword>
<evidence type="ECO:0000313" key="1">
    <source>
        <dbReference type="EMBL" id="KAK7081332.1"/>
    </source>
</evidence>